<keyword evidence="1" id="KW-0732">Signal</keyword>
<evidence type="ECO:0000256" key="1">
    <source>
        <dbReference type="SAM" id="SignalP"/>
    </source>
</evidence>
<dbReference type="GO" id="GO:0016787">
    <property type="term" value="F:hydrolase activity"/>
    <property type="evidence" value="ECO:0007669"/>
    <property type="project" value="UniProtKB-KW"/>
</dbReference>
<feature type="chain" id="PRO_5047416290" evidence="1">
    <location>
        <begin position="23"/>
        <end position="356"/>
    </location>
</feature>
<organism evidence="3 4">
    <name type="scientific">Arcicella rigui</name>
    <dbReference type="NCBI Taxonomy" id="797020"/>
    <lineage>
        <taxon>Bacteria</taxon>
        <taxon>Pseudomonadati</taxon>
        <taxon>Bacteroidota</taxon>
        <taxon>Cytophagia</taxon>
        <taxon>Cytophagales</taxon>
        <taxon>Flectobacillaceae</taxon>
        <taxon>Arcicella</taxon>
    </lineage>
</organism>
<evidence type="ECO:0000259" key="2">
    <source>
        <dbReference type="Pfam" id="PF02836"/>
    </source>
</evidence>
<keyword evidence="4" id="KW-1185">Reference proteome</keyword>
<comment type="caution">
    <text evidence="3">The sequence shown here is derived from an EMBL/GenBank/DDBJ whole genome shotgun (WGS) entry which is preliminary data.</text>
</comment>
<dbReference type="Pfam" id="PF02836">
    <property type="entry name" value="Glyco_hydro_2_C"/>
    <property type="match status" value="1"/>
</dbReference>
<dbReference type="SUPFAM" id="SSF51445">
    <property type="entry name" value="(Trans)glycosidases"/>
    <property type="match status" value="1"/>
</dbReference>
<dbReference type="Gene3D" id="3.20.20.80">
    <property type="entry name" value="Glycosidases"/>
    <property type="match status" value="1"/>
</dbReference>
<sequence>MKIFKTLLSLVAFSLLSQSIFAQTPREIWSVEKANAWYKTKGWLRGSDFIPSTAINQLEMWQAESFDPATIDRELGYAESIGMNSMRVYLHHLAWEVDPAGFKNRVNQYLKIADKHHISTLFVLFDDCWNPTYSLGKQPAPKPGVHNSGWVRDPGELIFTEPQVIEKLEAYVKDVLTSFKNDKRIVLWDLYNEPGNSGYGNRSMPLLEKVFVWGRQVNPSQPLSAGVWDWKLKELSEFQIKNSDVTTYHNYGDAENHRQDIAKLRTLSQRPLICTEYMARSRNSLFSTIMPMLKKENIAAYNWGLVAGKTNTIYAWDKPMPDGKEPELWFHDIFRPDGTPYKQDEVKVIKDLTGKK</sequence>
<evidence type="ECO:0000313" key="4">
    <source>
        <dbReference type="Proteomes" id="UP001302949"/>
    </source>
</evidence>
<proteinExistence type="predicted"/>
<evidence type="ECO:0000313" key="3">
    <source>
        <dbReference type="EMBL" id="MEA5141915.1"/>
    </source>
</evidence>
<name>A0ABU5QGB7_9BACT</name>
<dbReference type="RefSeq" id="WP_323299068.1">
    <property type="nucleotide sequence ID" value="NZ_JAYFUM010000037.1"/>
</dbReference>
<gene>
    <name evidence="3" type="ORF">VB248_22350</name>
</gene>
<dbReference type="InterPro" id="IPR017853">
    <property type="entry name" value="GH"/>
</dbReference>
<feature type="signal peptide" evidence="1">
    <location>
        <begin position="1"/>
        <end position="22"/>
    </location>
</feature>
<accession>A0ABU5QGB7</accession>
<dbReference type="Proteomes" id="UP001302949">
    <property type="component" value="Unassembled WGS sequence"/>
</dbReference>
<dbReference type="InterPro" id="IPR006103">
    <property type="entry name" value="Glyco_hydro_2_cat"/>
</dbReference>
<dbReference type="EMBL" id="JAYFUM010000037">
    <property type="protein sequence ID" value="MEA5141915.1"/>
    <property type="molecule type" value="Genomic_DNA"/>
</dbReference>
<feature type="domain" description="Glycoside hydrolase family 2 catalytic" evidence="2">
    <location>
        <begin position="161"/>
        <end position="292"/>
    </location>
</feature>
<reference evidence="3 4" key="1">
    <citation type="submission" date="2023-12" db="EMBL/GenBank/DDBJ databases">
        <title>Novel species of the genus Arcicella isolated from rivers.</title>
        <authorList>
            <person name="Lu H."/>
        </authorList>
    </citation>
    <scope>NUCLEOTIDE SEQUENCE [LARGE SCALE GENOMIC DNA]</scope>
    <source>
        <strain evidence="3 4">KCTC 23307</strain>
    </source>
</reference>
<keyword evidence="3" id="KW-0378">Hydrolase</keyword>
<protein>
    <submittedName>
        <fullName evidence="3">Glycoside hydrolase family 2 TIM barrel-domain containing protein</fullName>
    </submittedName>
</protein>